<dbReference type="RefSeq" id="WP_161411084.1">
    <property type="nucleotide sequence ID" value="NZ_WTUZ01000039.1"/>
</dbReference>
<feature type="transmembrane region" description="Helical" evidence="6">
    <location>
        <begin position="32"/>
        <end position="59"/>
    </location>
</feature>
<dbReference type="CDD" id="cd06261">
    <property type="entry name" value="TM_PBP2"/>
    <property type="match status" value="1"/>
</dbReference>
<name>A0A6L8VBW1_9BACL</name>
<keyword evidence="4 6" id="KW-1133">Transmembrane helix</keyword>
<organism evidence="8 9">
    <name type="scientific">Paenibacillus silvestris</name>
    <dbReference type="NCBI Taxonomy" id="2606219"/>
    <lineage>
        <taxon>Bacteria</taxon>
        <taxon>Bacillati</taxon>
        <taxon>Bacillota</taxon>
        <taxon>Bacilli</taxon>
        <taxon>Bacillales</taxon>
        <taxon>Paenibacillaceae</taxon>
        <taxon>Paenibacillus</taxon>
    </lineage>
</organism>
<feature type="transmembrane region" description="Helical" evidence="6">
    <location>
        <begin position="281"/>
        <end position="306"/>
    </location>
</feature>
<evidence type="ECO:0000259" key="7">
    <source>
        <dbReference type="PROSITE" id="PS50928"/>
    </source>
</evidence>
<comment type="subcellular location">
    <subcellularLocation>
        <location evidence="6">Cell membrane</location>
        <topology evidence="6">Multi-pass membrane protein</topology>
    </subcellularLocation>
    <subcellularLocation>
        <location evidence="1">Membrane</location>
        <topology evidence="1">Multi-pass membrane protein</topology>
    </subcellularLocation>
</comment>
<dbReference type="PROSITE" id="PS50928">
    <property type="entry name" value="ABC_TM1"/>
    <property type="match status" value="1"/>
</dbReference>
<feature type="transmembrane region" description="Helical" evidence="6">
    <location>
        <begin position="91"/>
        <end position="117"/>
    </location>
</feature>
<evidence type="ECO:0000256" key="6">
    <source>
        <dbReference type="RuleBase" id="RU363032"/>
    </source>
</evidence>
<comment type="caution">
    <text evidence="8">The sequence shown here is derived from an EMBL/GenBank/DDBJ whole genome shotgun (WGS) entry which is preliminary data.</text>
</comment>
<dbReference type="SUPFAM" id="SSF161098">
    <property type="entry name" value="MetI-like"/>
    <property type="match status" value="1"/>
</dbReference>
<dbReference type="InterPro" id="IPR035906">
    <property type="entry name" value="MetI-like_sf"/>
</dbReference>
<evidence type="ECO:0000256" key="3">
    <source>
        <dbReference type="ARBA" id="ARBA00022692"/>
    </source>
</evidence>
<keyword evidence="9" id="KW-1185">Reference proteome</keyword>
<accession>A0A6L8VBW1</accession>
<evidence type="ECO:0000313" key="9">
    <source>
        <dbReference type="Proteomes" id="UP000481087"/>
    </source>
</evidence>
<feature type="transmembrane region" description="Helical" evidence="6">
    <location>
        <begin position="184"/>
        <end position="203"/>
    </location>
</feature>
<feature type="transmembrane region" description="Helical" evidence="6">
    <location>
        <begin position="138"/>
        <end position="164"/>
    </location>
</feature>
<dbReference type="InterPro" id="IPR000515">
    <property type="entry name" value="MetI-like"/>
</dbReference>
<evidence type="ECO:0000256" key="5">
    <source>
        <dbReference type="ARBA" id="ARBA00023136"/>
    </source>
</evidence>
<evidence type="ECO:0000256" key="2">
    <source>
        <dbReference type="ARBA" id="ARBA00022448"/>
    </source>
</evidence>
<keyword evidence="2 6" id="KW-0813">Transport</keyword>
<gene>
    <name evidence="8" type="ORF">GQF01_31795</name>
</gene>
<proteinExistence type="inferred from homology"/>
<keyword evidence="3 6" id="KW-0812">Transmembrane</keyword>
<dbReference type="Pfam" id="PF00528">
    <property type="entry name" value="BPD_transp_1"/>
    <property type="match status" value="1"/>
</dbReference>
<dbReference type="PANTHER" id="PTHR43496:SF1">
    <property type="entry name" value="POLYGALACTURONAN_RHAMNOGALACTURONAN TRANSPORT SYSTEM PERMEASE PROTEIN YTEP"/>
    <property type="match status" value="1"/>
</dbReference>
<dbReference type="AlphaFoldDB" id="A0A6L8VBW1"/>
<dbReference type="GO" id="GO:0055085">
    <property type="term" value="P:transmembrane transport"/>
    <property type="evidence" value="ECO:0007669"/>
    <property type="project" value="InterPro"/>
</dbReference>
<comment type="similarity">
    <text evidence="6">Belongs to the binding-protein-dependent transport system permease family.</text>
</comment>
<protein>
    <submittedName>
        <fullName evidence="8">ABC transporter permease subunit</fullName>
    </submittedName>
</protein>
<feature type="transmembrane region" description="Helical" evidence="6">
    <location>
        <begin position="224"/>
        <end position="245"/>
    </location>
</feature>
<sequence length="315" mass="35264">MSSQASHSKPSVLRAKAAPPSSLIRKLLKYKYYYALLLPGLIYFIVFKYVPMGGVIIAFKDYKLTQGVMGSPWVGLKWFRILWSTGDFWNALYNTLLISFYKLIFGFPAPIALAILLNEVINRRFKRIIQSILYFPHFLSWIVLGGILFAILSPGTGLLAWLGFSSSPLMQPESFRSLLVVSHIWKEVGWGTVIYLAAIAGINPEMYEAARMDGANRFRLISHVTLPAISGTIVIMLILRTGQILSAGFDQVFILSNDVVLHVADILDTYVYRVGLSLGRFSIATAAGLFQSLAGLLLLLFTNWLARRFSDQGLW</sequence>
<evidence type="ECO:0000256" key="1">
    <source>
        <dbReference type="ARBA" id="ARBA00004141"/>
    </source>
</evidence>
<dbReference type="PANTHER" id="PTHR43496">
    <property type="entry name" value="PROTEIN LPLB"/>
    <property type="match status" value="1"/>
</dbReference>
<reference evidence="8 9" key="1">
    <citation type="submission" date="2019-12" db="EMBL/GenBank/DDBJ databases">
        <title>Paenibacillus sp. nov. sp. isolated from soil.</title>
        <authorList>
            <person name="Kim J."/>
            <person name="Jeong S.E."/>
            <person name="Jung H.S."/>
            <person name="Jeon C.O."/>
        </authorList>
    </citation>
    <scope>NUCLEOTIDE SEQUENCE [LARGE SCALE GENOMIC DNA]</scope>
    <source>
        <strain evidence="8 9">5J-6</strain>
    </source>
</reference>
<dbReference type="Gene3D" id="1.10.3720.10">
    <property type="entry name" value="MetI-like"/>
    <property type="match status" value="1"/>
</dbReference>
<feature type="domain" description="ABC transmembrane type-1" evidence="7">
    <location>
        <begin position="92"/>
        <end position="302"/>
    </location>
</feature>
<keyword evidence="5 6" id="KW-0472">Membrane</keyword>
<dbReference type="GO" id="GO:0005886">
    <property type="term" value="C:plasma membrane"/>
    <property type="evidence" value="ECO:0007669"/>
    <property type="project" value="UniProtKB-SubCell"/>
</dbReference>
<evidence type="ECO:0000256" key="4">
    <source>
        <dbReference type="ARBA" id="ARBA00022989"/>
    </source>
</evidence>
<dbReference type="EMBL" id="WTUZ01000039">
    <property type="protein sequence ID" value="MZQ86700.1"/>
    <property type="molecule type" value="Genomic_DNA"/>
</dbReference>
<evidence type="ECO:0000313" key="8">
    <source>
        <dbReference type="EMBL" id="MZQ86700.1"/>
    </source>
</evidence>
<dbReference type="Proteomes" id="UP000481087">
    <property type="component" value="Unassembled WGS sequence"/>
</dbReference>